<proteinExistence type="predicted"/>
<dbReference type="AlphaFoldDB" id="A0A822YV33"/>
<feature type="region of interest" description="Disordered" evidence="1">
    <location>
        <begin position="1"/>
        <end position="24"/>
    </location>
</feature>
<comment type="caution">
    <text evidence="3">The sequence shown here is derived from an EMBL/GenBank/DDBJ whole genome shotgun (WGS) entry which is preliminary data.</text>
</comment>
<sequence length="153" mass="16720">MASPLSLEKYPTPSAQPPLPLSDDIEMQLPPAPHDTPINLDPNQSTVVSPHQSHTTTIIIINRSNCSSNDNNKTILATCFAGIGALLNLYYEKKPYVPTSLYIISILVCITFSFSFLATMLFHAKFKSAAKVLEIAADIFLAVSFFVCVGFIL</sequence>
<feature type="transmembrane region" description="Helical" evidence="2">
    <location>
        <begin position="103"/>
        <end position="123"/>
    </location>
</feature>
<dbReference type="Proteomes" id="UP000607653">
    <property type="component" value="Unassembled WGS sequence"/>
</dbReference>
<protein>
    <submittedName>
        <fullName evidence="3">Uncharacterized protein</fullName>
    </submittedName>
</protein>
<evidence type="ECO:0000313" key="4">
    <source>
        <dbReference type="Proteomes" id="UP000607653"/>
    </source>
</evidence>
<accession>A0A822YV33</accession>
<evidence type="ECO:0000313" key="3">
    <source>
        <dbReference type="EMBL" id="DAD36532.1"/>
    </source>
</evidence>
<feature type="transmembrane region" description="Helical" evidence="2">
    <location>
        <begin position="74"/>
        <end position="91"/>
    </location>
</feature>
<evidence type="ECO:0000256" key="2">
    <source>
        <dbReference type="SAM" id="Phobius"/>
    </source>
</evidence>
<feature type="transmembrane region" description="Helical" evidence="2">
    <location>
        <begin position="135"/>
        <end position="152"/>
    </location>
</feature>
<keyword evidence="2" id="KW-1133">Transmembrane helix</keyword>
<evidence type="ECO:0000256" key="1">
    <source>
        <dbReference type="SAM" id="MobiDB-lite"/>
    </source>
</evidence>
<gene>
    <name evidence="3" type="ORF">HUJ06_007173</name>
</gene>
<keyword evidence="4" id="KW-1185">Reference proteome</keyword>
<reference evidence="3 4" key="1">
    <citation type="journal article" date="2020" name="Mol. Biol. Evol.">
        <title>Distinct Expression and Methylation Patterns for Genes with Different Fates following a Single Whole-Genome Duplication in Flowering Plants.</title>
        <authorList>
            <person name="Shi T."/>
            <person name="Rahmani R.S."/>
            <person name="Gugger P.F."/>
            <person name="Wang M."/>
            <person name="Li H."/>
            <person name="Zhang Y."/>
            <person name="Li Z."/>
            <person name="Wang Q."/>
            <person name="Van de Peer Y."/>
            <person name="Marchal K."/>
            <person name="Chen J."/>
        </authorList>
    </citation>
    <scope>NUCLEOTIDE SEQUENCE [LARGE SCALE GENOMIC DNA]</scope>
    <source>
        <tissue evidence="3">Leaf</tissue>
    </source>
</reference>
<dbReference type="EMBL" id="DUZY01000004">
    <property type="protein sequence ID" value="DAD36532.1"/>
    <property type="molecule type" value="Genomic_DNA"/>
</dbReference>
<keyword evidence="2" id="KW-0472">Membrane</keyword>
<keyword evidence="2" id="KW-0812">Transmembrane</keyword>
<organism evidence="3 4">
    <name type="scientific">Nelumbo nucifera</name>
    <name type="common">Sacred lotus</name>
    <dbReference type="NCBI Taxonomy" id="4432"/>
    <lineage>
        <taxon>Eukaryota</taxon>
        <taxon>Viridiplantae</taxon>
        <taxon>Streptophyta</taxon>
        <taxon>Embryophyta</taxon>
        <taxon>Tracheophyta</taxon>
        <taxon>Spermatophyta</taxon>
        <taxon>Magnoliopsida</taxon>
        <taxon>Proteales</taxon>
        <taxon>Nelumbonaceae</taxon>
        <taxon>Nelumbo</taxon>
    </lineage>
</organism>
<name>A0A822YV33_NELNU</name>